<dbReference type="AlphaFoldDB" id="A0A512PBJ8"/>
<dbReference type="Pfam" id="PF00440">
    <property type="entry name" value="TetR_N"/>
    <property type="match status" value="1"/>
</dbReference>
<evidence type="ECO:0000259" key="6">
    <source>
        <dbReference type="PROSITE" id="PS50977"/>
    </source>
</evidence>
<evidence type="ECO:0000256" key="4">
    <source>
        <dbReference type="PROSITE-ProRule" id="PRU00335"/>
    </source>
</evidence>
<keyword evidence="3" id="KW-0804">Transcription</keyword>
<evidence type="ECO:0000256" key="1">
    <source>
        <dbReference type="ARBA" id="ARBA00023015"/>
    </source>
</evidence>
<dbReference type="PANTHER" id="PTHR30055">
    <property type="entry name" value="HTH-TYPE TRANSCRIPTIONAL REGULATOR RUTR"/>
    <property type="match status" value="1"/>
</dbReference>
<dbReference type="Gene3D" id="1.10.357.10">
    <property type="entry name" value="Tetracycline Repressor, domain 2"/>
    <property type="match status" value="1"/>
</dbReference>
<dbReference type="RefSeq" id="WP_146952289.1">
    <property type="nucleotide sequence ID" value="NZ_BAABBJ010000009.1"/>
</dbReference>
<sequence>MEPRTAPAATTPARAGGRARRTVLPPEVRRDAIVDAAHAVFAEKGIARTTTSDIARAAGVTRGLVYHYFPETEQIVDAVLDRYVAGFAASVREWDARRQTGRIEDALRDIMVLFRNHLAARDPLRVDLLSVDNAALYRRYVDRAVEAVVDALQVTTVEAYARRHRIEIVHVRETFVVLVHGLLGLVRTHPDTPEHVLAAITRQTLHLDAGPEPLPAPQTEPASDEAPTGDREHGRPTPKE</sequence>
<feature type="DNA-binding region" description="H-T-H motif" evidence="4">
    <location>
        <begin position="50"/>
        <end position="69"/>
    </location>
</feature>
<dbReference type="OrthoDB" id="3196926at2"/>
<dbReference type="EMBL" id="BKAL01000003">
    <property type="protein sequence ID" value="GEP68558.1"/>
    <property type="molecule type" value="Genomic_DNA"/>
</dbReference>
<gene>
    <name evidence="7" type="ORF">CSO01_12730</name>
</gene>
<organism evidence="7 8">
    <name type="scientific">Cellulomonas soli</name>
    <dbReference type="NCBI Taxonomy" id="931535"/>
    <lineage>
        <taxon>Bacteria</taxon>
        <taxon>Bacillati</taxon>
        <taxon>Actinomycetota</taxon>
        <taxon>Actinomycetes</taxon>
        <taxon>Micrococcales</taxon>
        <taxon>Cellulomonadaceae</taxon>
        <taxon>Cellulomonas</taxon>
    </lineage>
</organism>
<name>A0A512PBJ8_9CELL</name>
<evidence type="ECO:0000256" key="3">
    <source>
        <dbReference type="ARBA" id="ARBA00023163"/>
    </source>
</evidence>
<keyword evidence="1" id="KW-0805">Transcription regulation</keyword>
<evidence type="ECO:0000313" key="7">
    <source>
        <dbReference type="EMBL" id="GEP68558.1"/>
    </source>
</evidence>
<comment type="caution">
    <text evidence="7">The sequence shown here is derived from an EMBL/GenBank/DDBJ whole genome shotgun (WGS) entry which is preliminary data.</text>
</comment>
<proteinExistence type="predicted"/>
<dbReference type="PROSITE" id="PS50977">
    <property type="entry name" value="HTH_TETR_2"/>
    <property type="match status" value="1"/>
</dbReference>
<dbReference type="InterPro" id="IPR050109">
    <property type="entry name" value="HTH-type_TetR-like_transc_reg"/>
</dbReference>
<evidence type="ECO:0000313" key="8">
    <source>
        <dbReference type="Proteomes" id="UP000321798"/>
    </source>
</evidence>
<dbReference type="PANTHER" id="PTHR30055:SF234">
    <property type="entry name" value="HTH-TYPE TRANSCRIPTIONAL REGULATOR BETI"/>
    <property type="match status" value="1"/>
</dbReference>
<keyword evidence="2 4" id="KW-0238">DNA-binding</keyword>
<evidence type="ECO:0000256" key="2">
    <source>
        <dbReference type="ARBA" id="ARBA00023125"/>
    </source>
</evidence>
<keyword evidence="8" id="KW-1185">Reference proteome</keyword>
<dbReference type="InterPro" id="IPR009057">
    <property type="entry name" value="Homeodomain-like_sf"/>
</dbReference>
<feature type="domain" description="HTH tetR-type" evidence="6">
    <location>
        <begin position="27"/>
        <end position="87"/>
    </location>
</feature>
<reference evidence="7 8" key="1">
    <citation type="submission" date="2019-07" db="EMBL/GenBank/DDBJ databases">
        <title>Whole genome shotgun sequence of Cellulomonas soli NBRC 109434.</title>
        <authorList>
            <person name="Hosoyama A."/>
            <person name="Uohara A."/>
            <person name="Ohji S."/>
            <person name="Ichikawa N."/>
        </authorList>
    </citation>
    <scope>NUCLEOTIDE SEQUENCE [LARGE SCALE GENOMIC DNA]</scope>
    <source>
        <strain evidence="7 8">NBRC 109434</strain>
    </source>
</reference>
<dbReference type="InterPro" id="IPR001647">
    <property type="entry name" value="HTH_TetR"/>
</dbReference>
<dbReference type="PRINTS" id="PR00455">
    <property type="entry name" value="HTHTETR"/>
</dbReference>
<dbReference type="GO" id="GO:0000976">
    <property type="term" value="F:transcription cis-regulatory region binding"/>
    <property type="evidence" value="ECO:0007669"/>
    <property type="project" value="TreeGrafter"/>
</dbReference>
<evidence type="ECO:0000256" key="5">
    <source>
        <dbReference type="SAM" id="MobiDB-lite"/>
    </source>
</evidence>
<dbReference type="SUPFAM" id="SSF46689">
    <property type="entry name" value="Homeodomain-like"/>
    <property type="match status" value="1"/>
</dbReference>
<feature type="compositionally biased region" description="Basic and acidic residues" evidence="5">
    <location>
        <begin position="228"/>
        <end position="240"/>
    </location>
</feature>
<protein>
    <recommendedName>
        <fullName evidence="6">HTH tetR-type domain-containing protein</fullName>
    </recommendedName>
</protein>
<dbReference type="GO" id="GO:0003700">
    <property type="term" value="F:DNA-binding transcription factor activity"/>
    <property type="evidence" value="ECO:0007669"/>
    <property type="project" value="TreeGrafter"/>
</dbReference>
<feature type="region of interest" description="Disordered" evidence="5">
    <location>
        <begin position="208"/>
        <end position="240"/>
    </location>
</feature>
<dbReference type="Proteomes" id="UP000321798">
    <property type="component" value="Unassembled WGS sequence"/>
</dbReference>
<accession>A0A512PBJ8</accession>